<evidence type="ECO:0000256" key="6">
    <source>
        <dbReference type="ARBA" id="ARBA00022840"/>
    </source>
</evidence>
<evidence type="ECO:0000256" key="5">
    <source>
        <dbReference type="ARBA" id="ARBA00022756"/>
    </source>
</evidence>
<dbReference type="RefSeq" id="WP_263545430.1">
    <property type="nucleotide sequence ID" value="NZ_JAOVZO020000017.1"/>
</dbReference>
<feature type="binding site" evidence="8">
    <location>
        <position position="23"/>
    </location>
    <ligand>
        <name>Mg(2+)</name>
        <dbReference type="ChEBI" id="CHEBI:18420"/>
    </ligand>
</feature>
<comment type="similarity">
    <text evidence="8">Belongs to the dethiobiotin synthetase family.</text>
</comment>
<comment type="catalytic activity">
    <reaction evidence="8">
        <text>(7R,8S)-7,8-diammoniononanoate + CO2 + ATP = (4R,5S)-dethiobiotin + ADP + phosphate + 3 H(+)</text>
        <dbReference type="Rhea" id="RHEA:15805"/>
        <dbReference type="ChEBI" id="CHEBI:15378"/>
        <dbReference type="ChEBI" id="CHEBI:16526"/>
        <dbReference type="ChEBI" id="CHEBI:30616"/>
        <dbReference type="ChEBI" id="CHEBI:43474"/>
        <dbReference type="ChEBI" id="CHEBI:149469"/>
        <dbReference type="ChEBI" id="CHEBI:149473"/>
        <dbReference type="ChEBI" id="CHEBI:456216"/>
        <dbReference type="EC" id="6.3.3.3"/>
    </reaction>
</comment>
<comment type="pathway">
    <text evidence="8">Cofactor biosynthesis; biotin biosynthesis; biotin from 7,8-diaminononanoate: step 1/2.</text>
</comment>
<feature type="binding site" evidence="8">
    <location>
        <begin position="123"/>
        <end position="126"/>
    </location>
    <ligand>
        <name>ATP</name>
        <dbReference type="ChEBI" id="CHEBI:30616"/>
    </ligand>
</feature>
<accession>A0A9X3YKE1</accession>
<keyword evidence="1 8" id="KW-0963">Cytoplasm</keyword>
<dbReference type="InterPro" id="IPR004472">
    <property type="entry name" value="DTB_synth_BioD"/>
</dbReference>
<keyword evidence="10" id="KW-1185">Reference proteome</keyword>
<comment type="subcellular location">
    <subcellularLocation>
        <location evidence="8">Cytoplasm</location>
    </subcellularLocation>
</comment>
<keyword evidence="5 8" id="KW-0093">Biotin biosynthesis</keyword>
<evidence type="ECO:0000256" key="1">
    <source>
        <dbReference type="ARBA" id="ARBA00022490"/>
    </source>
</evidence>
<dbReference type="GO" id="GO:0005829">
    <property type="term" value="C:cytosol"/>
    <property type="evidence" value="ECO:0007669"/>
    <property type="project" value="TreeGrafter"/>
</dbReference>
<dbReference type="PANTHER" id="PTHR43210:SF5">
    <property type="entry name" value="DETHIOBIOTIN SYNTHETASE"/>
    <property type="match status" value="1"/>
</dbReference>
<dbReference type="InterPro" id="IPR027417">
    <property type="entry name" value="P-loop_NTPase"/>
</dbReference>
<keyword evidence="6 8" id="KW-0067">ATP-binding</keyword>
<evidence type="ECO:0000256" key="2">
    <source>
        <dbReference type="ARBA" id="ARBA00022598"/>
    </source>
</evidence>
<name>A0A9X3YKE1_9GAMM</name>
<dbReference type="GO" id="GO:0042803">
    <property type="term" value="F:protein homodimerization activity"/>
    <property type="evidence" value="ECO:0007669"/>
    <property type="project" value="UniProtKB-ARBA"/>
</dbReference>
<comment type="caution">
    <text evidence="8">Lacks conserved residue(s) required for the propagation of feature annotation.</text>
</comment>
<dbReference type="GO" id="GO:0005524">
    <property type="term" value="F:ATP binding"/>
    <property type="evidence" value="ECO:0007669"/>
    <property type="project" value="UniProtKB-UniRule"/>
</dbReference>
<dbReference type="Proteomes" id="UP001139971">
    <property type="component" value="Unassembled WGS sequence"/>
</dbReference>
<dbReference type="NCBIfam" id="TIGR00347">
    <property type="entry name" value="bioD"/>
    <property type="match status" value="1"/>
</dbReference>
<evidence type="ECO:0000256" key="3">
    <source>
        <dbReference type="ARBA" id="ARBA00022723"/>
    </source>
</evidence>
<dbReference type="EC" id="6.3.3.3" evidence="8"/>
<dbReference type="PIRSF" id="PIRSF006755">
    <property type="entry name" value="DTB_synth"/>
    <property type="match status" value="1"/>
</dbReference>
<feature type="binding site" evidence="8">
    <location>
        <position position="48"/>
    </location>
    <ligand>
        <name>substrate</name>
    </ligand>
</feature>
<dbReference type="GO" id="GO:0000287">
    <property type="term" value="F:magnesium ion binding"/>
    <property type="evidence" value="ECO:0007669"/>
    <property type="project" value="UniProtKB-UniRule"/>
</dbReference>
<dbReference type="Pfam" id="PF13500">
    <property type="entry name" value="AAA_26"/>
    <property type="match status" value="1"/>
</dbReference>
<keyword evidence="4 8" id="KW-0547">Nucleotide-binding</keyword>
<dbReference type="Gene3D" id="3.40.50.300">
    <property type="entry name" value="P-loop containing nucleotide triphosphate hydrolases"/>
    <property type="match status" value="1"/>
</dbReference>
<protein>
    <recommendedName>
        <fullName evidence="8">ATP-dependent dethiobiotin synthetase BioD</fullName>
        <ecNumber evidence="8">6.3.3.3</ecNumber>
    </recommendedName>
    <alternativeName>
        <fullName evidence="8">DTB synthetase</fullName>
        <shortName evidence="8">DTBS</shortName>
    </alternativeName>
    <alternativeName>
        <fullName evidence="8">Dethiobiotin synthase</fullName>
    </alternativeName>
</protein>
<dbReference type="CDD" id="cd03109">
    <property type="entry name" value="DTBS"/>
    <property type="match status" value="1"/>
</dbReference>
<feature type="binding site" evidence="8">
    <location>
        <begin position="188"/>
        <end position="189"/>
    </location>
    <ligand>
        <name>ATP</name>
        <dbReference type="ChEBI" id="CHEBI:30616"/>
    </ligand>
</feature>
<organism evidence="9 10">
    <name type="scientific">Tahibacter soli</name>
    <dbReference type="NCBI Taxonomy" id="2983605"/>
    <lineage>
        <taxon>Bacteria</taxon>
        <taxon>Pseudomonadati</taxon>
        <taxon>Pseudomonadota</taxon>
        <taxon>Gammaproteobacteria</taxon>
        <taxon>Lysobacterales</taxon>
        <taxon>Rhodanobacteraceae</taxon>
        <taxon>Tahibacter</taxon>
    </lineage>
</organism>
<comment type="function">
    <text evidence="8">Catalyzes a mechanistically unusual reaction, the ATP-dependent insertion of CO2 between the N7 and N8 nitrogen atoms of 7,8-diaminopelargonic acid (DAPA, also called 7,8-diammoniononanoate) to form a ureido ring.</text>
</comment>
<feature type="binding site" evidence="8">
    <location>
        <position position="62"/>
    </location>
    <ligand>
        <name>Mg(2+)</name>
        <dbReference type="ChEBI" id="CHEBI:18420"/>
    </ligand>
</feature>
<evidence type="ECO:0000256" key="4">
    <source>
        <dbReference type="ARBA" id="ARBA00022741"/>
    </source>
</evidence>
<dbReference type="AlphaFoldDB" id="A0A9X3YKE1"/>
<dbReference type="GO" id="GO:0009102">
    <property type="term" value="P:biotin biosynthetic process"/>
    <property type="evidence" value="ECO:0007669"/>
    <property type="project" value="UniProtKB-UniRule"/>
</dbReference>
<feature type="binding site" evidence="8">
    <location>
        <position position="123"/>
    </location>
    <ligand>
        <name>Mg(2+)</name>
        <dbReference type="ChEBI" id="CHEBI:18420"/>
    </ligand>
</feature>
<feature type="binding site" evidence="8">
    <location>
        <begin position="217"/>
        <end position="219"/>
    </location>
    <ligand>
        <name>ATP</name>
        <dbReference type="ChEBI" id="CHEBI:30616"/>
    </ligand>
</feature>
<sequence>MSTANPTARGCFVTGTDTGIGKTWASVALLTALNARGARAVGMKPVASGCEPDAHGRLVNDDALALQAASLPRPDYATCNPFALREAIAPHLAARRSGIALELAPIRAAYDTLAANATHVVVEGAGGWHVPLSDTLMMSALPRALALPAPALPVVLVVGVRLGCINHASLSARAIVGDGFVLAGWIANRIDPDMPCADENIATLRAMLDAPCLGILPYGDAGAAAHAIDCGALLP</sequence>
<keyword evidence="7 8" id="KW-0460">Magnesium</keyword>
<feature type="binding site" evidence="8">
    <location>
        <position position="62"/>
    </location>
    <ligand>
        <name>ATP</name>
        <dbReference type="ChEBI" id="CHEBI:30616"/>
    </ligand>
</feature>
<comment type="subunit">
    <text evidence="8">Homodimer.</text>
</comment>
<comment type="cofactor">
    <cofactor evidence="8">
        <name>Mg(2+)</name>
        <dbReference type="ChEBI" id="CHEBI:18420"/>
    </cofactor>
</comment>
<dbReference type="EMBL" id="JAOVZO020000017">
    <property type="protein sequence ID" value="MDC8013217.1"/>
    <property type="molecule type" value="Genomic_DNA"/>
</dbReference>
<dbReference type="SUPFAM" id="SSF52540">
    <property type="entry name" value="P-loop containing nucleoside triphosphate hydrolases"/>
    <property type="match status" value="1"/>
</dbReference>
<dbReference type="HAMAP" id="MF_00336">
    <property type="entry name" value="BioD"/>
    <property type="match status" value="1"/>
</dbReference>
<evidence type="ECO:0000256" key="7">
    <source>
        <dbReference type="ARBA" id="ARBA00022842"/>
    </source>
</evidence>
<keyword evidence="2 8" id="KW-0436">Ligase</keyword>
<dbReference type="PANTHER" id="PTHR43210">
    <property type="entry name" value="DETHIOBIOTIN SYNTHETASE"/>
    <property type="match status" value="1"/>
</dbReference>
<dbReference type="FunFam" id="3.40.50.300:FF:000292">
    <property type="entry name" value="ATP-dependent dethiobiotin synthetase BioD"/>
    <property type="match status" value="1"/>
</dbReference>
<evidence type="ECO:0000313" key="10">
    <source>
        <dbReference type="Proteomes" id="UP001139971"/>
    </source>
</evidence>
<evidence type="ECO:0000313" key="9">
    <source>
        <dbReference type="EMBL" id="MDC8013217.1"/>
    </source>
</evidence>
<reference evidence="9" key="1">
    <citation type="submission" date="2023-02" db="EMBL/GenBank/DDBJ databases">
        <title>Tahibacter soli sp. nov. isolated from soil.</title>
        <authorList>
            <person name="Baek J.H."/>
            <person name="Lee J.K."/>
            <person name="Choi D.G."/>
            <person name="Jeon C.O."/>
        </authorList>
    </citation>
    <scope>NUCLEOTIDE SEQUENCE</scope>
    <source>
        <strain evidence="9">BL</strain>
    </source>
</reference>
<comment type="caution">
    <text evidence="9">The sequence shown here is derived from an EMBL/GenBank/DDBJ whole genome shotgun (WGS) entry which is preliminary data.</text>
</comment>
<keyword evidence="3 8" id="KW-0479">Metal-binding</keyword>
<gene>
    <name evidence="8 9" type="primary">bioD</name>
    <name evidence="9" type="ORF">OD750_011775</name>
</gene>
<evidence type="ECO:0000256" key="8">
    <source>
        <dbReference type="HAMAP-Rule" id="MF_00336"/>
    </source>
</evidence>
<proteinExistence type="inferred from homology"/>
<feature type="active site" evidence="8">
    <location>
        <position position="44"/>
    </location>
</feature>
<dbReference type="GO" id="GO:0004141">
    <property type="term" value="F:dethiobiotin synthase activity"/>
    <property type="evidence" value="ECO:0007669"/>
    <property type="project" value="UniProtKB-UniRule"/>
</dbReference>